<gene>
    <name evidence="1" type="ORF">RHODO2019_11060</name>
</gene>
<sequence length="98" mass="11087">MKESADWTVLDTPEVIEVANKVASKLASQFSHIAEQGDALQECFILLALNADRVRGYLENDELGFLYTWLYHLTRDKAFATDDDRASRHVDLDEVSLA</sequence>
<keyword evidence="2" id="KW-1185">Reference proteome</keyword>
<name>A0ABY6NWH5_9NOCA</name>
<dbReference type="RefSeq" id="WP_265381853.1">
    <property type="nucleotide sequence ID" value="NZ_CP110615.1"/>
</dbReference>
<protein>
    <submittedName>
        <fullName evidence="1">Uncharacterized protein</fullName>
    </submittedName>
</protein>
<evidence type="ECO:0000313" key="1">
    <source>
        <dbReference type="EMBL" id="UZJ23745.1"/>
    </source>
</evidence>
<reference evidence="1" key="1">
    <citation type="submission" date="2022-10" db="EMBL/GenBank/DDBJ databases">
        <title>Rhodococcus sp.75.</title>
        <authorList>
            <person name="Sun M."/>
        </authorList>
    </citation>
    <scope>NUCLEOTIDE SEQUENCE</scope>
    <source>
        <strain evidence="1">75</strain>
    </source>
</reference>
<proteinExistence type="predicted"/>
<evidence type="ECO:0000313" key="2">
    <source>
        <dbReference type="Proteomes" id="UP001164965"/>
    </source>
</evidence>
<accession>A0ABY6NWH5</accession>
<dbReference type="EMBL" id="CP110615">
    <property type="protein sequence ID" value="UZJ23745.1"/>
    <property type="molecule type" value="Genomic_DNA"/>
</dbReference>
<organism evidence="1 2">
    <name type="scientific">Rhodococcus antarcticus</name>
    <dbReference type="NCBI Taxonomy" id="2987751"/>
    <lineage>
        <taxon>Bacteria</taxon>
        <taxon>Bacillati</taxon>
        <taxon>Actinomycetota</taxon>
        <taxon>Actinomycetes</taxon>
        <taxon>Mycobacteriales</taxon>
        <taxon>Nocardiaceae</taxon>
        <taxon>Rhodococcus</taxon>
    </lineage>
</organism>
<dbReference type="Proteomes" id="UP001164965">
    <property type="component" value="Chromosome"/>
</dbReference>